<dbReference type="GO" id="GO:0005773">
    <property type="term" value="C:vacuole"/>
    <property type="evidence" value="ECO:0007669"/>
    <property type="project" value="GOC"/>
</dbReference>
<evidence type="ECO:0000256" key="8">
    <source>
        <dbReference type="SAM" id="Phobius"/>
    </source>
</evidence>
<dbReference type="EMBL" id="SPLM01000144">
    <property type="protein sequence ID" value="TMW57091.1"/>
    <property type="molecule type" value="Genomic_DNA"/>
</dbReference>
<dbReference type="AlphaFoldDB" id="A0A8K1FCE1"/>
<evidence type="ECO:0000256" key="7">
    <source>
        <dbReference type="SAM" id="MobiDB-lite"/>
    </source>
</evidence>
<keyword evidence="6 8" id="KW-0472">Membrane</keyword>
<dbReference type="PANTHER" id="PTHR13505:SF7">
    <property type="entry name" value="TRANSMEMBRANE PROTEIN 208"/>
    <property type="match status" value="1"/>
</dbReference>
<comment type="subcellular location">
    <subcellularLocation>
        <location evidence="1">Endoplasmic reticulum membrane</location>
        <topology evidence="1">Multi-pass membrane protein</topology>
    </subcellularLocation>
</comment>
<comment type="similarity">
    <text evidence="2">Belongs to the TMEM208 family.</text>
</comment>
<evidence type="ECO:0000313" key="9">
    <source>
        <dbReference type="EMBL" id="TMW57091.1"/>
    </source>
</evidence>
<dbReference type="Proteomes" id="UP000794436">
    <property type="component" value="Unassembled WGS sequence"/>
</dbReference>
<accession>A0A8K1FCE1</accession>
<gene>
    <name evidence="9" type="ORF">Poli38472_003016</name>
</gene>
<name>A0A8K1FCE1_PYTOL</name>
<evidence type="ECO:0000256" key="3">
    <source>
        <dbReference type="ARBA" id="ARBA00022692"/>
    </source>
</evidence>
<feature type="compositionally biased region" description="Basic and acidic residues" evidence="7">
    <location>
        <begin position="136"/>
        <end position="147"/>
    </location>
</feature>
<keyword evidence="5 8" id="KW-1133">Transmembrane helix</keyword>
<feature type="transmembrane region" description="Helical" evidence="8">
    <location>
        <begin position="100"/>
        <end position="122"/>
    </location>
</feature>
<evidence type="ECO:0000256" key="4">
    <source>
        <dbReference type="ARBA" id="ARBA00022824"/>
    </source>
</evidence>
<proteinExistence type="inferred from homology"/>
<evidence type="ECO:0000256" key="5">
    <source>
        <dbReference type="ARBA" id="ARBA00022989"/>
    </source>
</evidence>
<keyword evidence="3 8" id="KW-0812">Transmembrane</keyword>
<evidence type="ECO:0000256" key="6">
    <source>
        <dbReference type="ARBA" id="ARBA00023136"/>
    </source>
</evidence>
<protein>
    <submittedName>
        <fullName evidence="9">Uncharacterized protein</fullName>
    </submittedName>
</protein>
<feature type="transmembrane region" description="Helical" evidence="8">
    <location>
        <begin position="46"/>
        <end position="65"/>
    </location>
</feature>
<sequence length="156" mass="17694">MANQAAKKAQKASVSLSATLQQWILPINVLYIVYRLLWHYNSVTMWTLVGYGFLLGVTYLSFSWVVSAKEEGGTSEYAMDVLIVTLAVQAGLLISDYFWYLFLVIPGYFLYLGGGMLLKYVFTPDASEEEELDPAALKRKEKAERKAARPKFKMTR</sequence>
<evidence type="ECO:0000256" key="1">
    <source>
        <dbReference type="ARBA" id="ARBA00004477"/>
    </source>
</evidence>
<dbReference type="InterPro" id="IPR008506">
    <property type="entry name" value="SND2/TMEM208"/>
</dbReference>
<feature type="transmembrane region" description="Helical" evidence="8">
    <location>
        <begin position="77"/>
        <end position="94"/>
    </location>
</feature>
<feature type="region of interest" description="Disordered" evidence="7">
    <location>
        <begin position="131"/>
        <end position="156"/>
    </location>
</feature>
<dbReference type="PANTHER" id="PTHR13505">
    <property type="entry name" value="TRANSMEMBRANE PROTEIN 208"/>
    <property type="match status" value="1"/>
</dbReference>
<reference evidence="9" key="1">
    <citation type="submission" date="2019-03" db="EMBL/GenBank/DDBJ databases">
        <title>Long read genome sequence of the mycoparasitic Pythium oligandrum ATCC 38472 isolated from sugarbeet rhizosphere.</title>
        <authorList>
            <person name="Gaulin E."/>
        </authorList>
    </citation>
    <scope>NUCLEOTIDE SEQUENCE</scope>
    <source>
        <strain evidence="9">ATCC 38472_TT</strain>
    </source>
</reference>
<dbReference type="Pfam" id="PF05620">
    <property type="entry name" value="TMEM208_SND2"/>
    <property type="match status" value="2"/>
</dbReference>
<evidence type="ECO:0000313" key="10">
    <source>
        <dbReference type="Proteomes" id="UP000794436"/>
    </source>
</evidence>
<dbReference type="GO" id="GO:0005789">
    <property type="term" value="C:endoplasmic reticulum membrane"/>
    <property type="evidence" value="ECO:0007669"/>
    <property type="project" value="UniProtKB-SubCell"/>
</dbReference>
<keyword evidence="10" id="KW-1185">Reference proteome</keyword>
<evidence type="ECO:0000256" key="2">
    <source>
        <dbReference type="ARBA" id="ARBA00009950"/>
    </source>
</evidence>
<dbReference type="OrthoDB" id="276296at2759"/>
<comment type="caution">
    <text evidence="9">The sequence shown here is derived from an EMBL/GenBank/DDBJ whole genome shotgun (WGS) entry which is preliminary data.</text>
</comment>
<keyword evidence="4" id="KW-0256">Endoplasmic reticulum</keyword>
<organism evidence="9 10">
    <name type="scientific">Pythium oligandrum</name>
    <name type="common">Mycoparasitic fungus</name>
    <dbReference type="NCBI Taxonomy" id="41045"/>
    <lineage>
        <taxon>Eukaryota</taxon>
        <taxon>Sar</taxon>
        <taxon>Stramenopiles</taxon>
        <taxon>Oomycota</taxon>
        <taxon>Peronosporomycetes</taxon>
        <taxon>Pythiales</taxon>
        <taxon>Pythiaceae</taxon>
        <taxon>Pythium</taxon>
    </lineage>
</organism>
<feature type="transmembrane region" description="Helical" evidence="8">
    <location>
        <begin position="12"/>
        <end position="34"/>
    </location>
</feature>
<dbReference type="GO" id="GO:0006624">
    <property type="term" value="P:vacuolar protein processing"/>
    <property type="evidence" value="ECO:0007669"/>
    <property type="project" value="TreeGrafter"/>
</dbReference>